<evidence type="ECO:0000313" key="1">
    <source>
        <dbReference type="EnsemblPlants" id="ONIVA02G25790.1"/>
    </source>
</evidence>
<dbReference type="Proteomes" id="UP000006591">
    <property type="component" value="Chromosome 2"/>
</dbReference>
<dbReference type="Gramene" id="ONIVA02G25790.1">
    <property type="protein sequence ID" value="ONIVA02G25790.1"/>
    <property type="gene ID" value="ONIVA02G25790"/>
</dbReference>
<dbReference type="HOGENOM" id="CLU_2642290_0_0_1"/>
<reference evidence="1" key="2">
    <citation type="submission" date="2018-04" db="EMBL/GenBank/DDBJ databases">
        <title>OnivRS2 (Oryza nivara Reference Sequence Version 2).</title>
        <authorList>
            <person name="Zhang J."/>
            <person name="Kudrna D."/>
            <person name="Lee S."/>
            <person name="Talag J."/>
            <person name="Rajasekar S."/>
            <person name="Welchert J."/>
            <person name="Hsing Y.-I."/>
            <person name="Wing R.A."/>
        </authorList>
    </citation>
    <scope>NUCLEOTIDE SEQUENCE [LARGE SCALE GENOMIC DNA]</scope>
    <source>
        <strain evidence="1">SL10</strain>
    </source>
</reference>
<organism evidence="1">
    <name type="scientific">Oryza nivara</name>
    <name type="common">Indian wild rice</name>
    <name type="synonym">Oryza sativa f. spontanea</name>
    <dbReference type="NCBI Taxonomy" id="4536"/>
    <lineage>
        <taxon>Eukaryota</taxon>
        <taxon>Viridiplantae</taxon>
        <taxon>Streptophyta</taxon>
        <taxon>Embryophyta</taxon>
        <taxon>Tracheophyta</taxon>
        <taxon>Spermatophyta</taxon>
        <taxon>Magnoliopsida</taxon>
        <taxon>Liliopsida</taxon>
        <taxon>Poales</taxon>
        <taxon>Poaceae</taxon>
        <taxon>BOP clade</taxon>
        <taxon>Oryzoideae</taxon>
        <taxon>Oryzeae</taxon>
        <taxon>Oryzinae</taxon>
        <taxon>Oryza</taxon>
    </lineage>
</organism>
<name>A0A0E0G9F4_ORYNI</name>
<dbReference type="EnsemblPlants" id="ONIVA02G25790.1">
    <property type="protein sequence ID" value="ONIVA02G25790.1"/>
    <property type="gene ID" value="ONIVA02G25790"/>
</dbReference>
<accession>A0A0E0G9F4</accession>
<dbReference type="EnsemblPlants" id="ONIVA02G25790.2">
    <property type="protein sequence ID" value="ONIVA02G25790.2"/>
    <property type="gene ID" value="ONIVA02G25790"/>
</dbReference>
<dbReference type="AlphaFoldDB" id="A0A0E0G9F4"/>
<keyword evidence="2" id="KW-1185">Reference proteome</keyword>
<reference evidence="1" key="1">
    <citation type="submission" date="2015-04" db="UniProtKB">
        <authorList>
            <consortium name="EnsemblPlants"/>
        </authorList>
    </citation>
    <scope>IDENTIFICATION</scope>
    <source>
        <strain evidence="1">SL10</strain>
    </source>
</reference>
<evidence type="ECO:0000313" key="2">
    <source>
        <dbReference type="Proteomes" id="UP000006591"/>
    </source>
</evidence>
<protein>
    <submittedName>
        <fullName evidence="1">Uncharacterized protein</fullName>
    </submittedName>
</protein>
<dbReference type="Gramene" id="ONIVA02G25790.2">
    <property type="protein sequence ID" value="ONIVA02G25790.2"/>
    <property type="gene ID" value="ONIVA02G25790"/>
</dbReference>
<proteinExistence type="predicted"/>
<sequence length="77" mass="9181">MNEERASWREENETLVSNPLNYHALMDEVRHIYLRKLLLERDFHPRIQRVVADDLAVLRCNHHTSRAAKLGTQISFR</sequence>